<dbReference type="EMBL" id="OB710853">
    <property type="protein sequence ID" value="CAD7238886.1"/>
    <property type="molecule type" value="Genomic_DNA"/>
</dbReference>
<dbReference type="GO" id="GO:0003824">
    <property type="term" value="F:catalytic activity"/>
    <property type="evidence" value="ECO:0007669"/>
    <property type="project" value="InterPro"/>
</dbReference>
<dbReference type="OrthoDB" id="8300248at2759"/>
<dbReference type="InterPro" id="IPR040072">
    <property type="entry name" value="Methyltransferase_A"/>
</dbReference>
<dbReference type="GO" id="GO:0046872">
    <property type="term" value="F:metal ion binding"/>
    <property type="evidence" value="ECO:0007669"/>
    <property type="project" value="UniProtKB-KW"/>
</dbReference>
<protein>
    <submittedName>
        <fullName evidence="7">Uncharacterized protein</fullName>
    </submittedName>
</protein>
<evidence type="ECO:0000256" key="4">
    <source>
        <dbReference type="ARBA" id="ARBA00022723"/>
    </source>
</evidence>
<evidence type="ECO:0000256" key="2">
    <source>
        <dbReference type="ARBA" id="ARBA00022485"/>
    </source>
</evidence>
<sequence>MGFVRNLSAAEMVNQVCGVRDFLLKSTEQKEQGKGITNIVFMGMGEPLNNLDNLLTAISILTEQKGLDFTGRRITVSTCGIVPKMRPLGEQTAVNLAVSLHAVTNETRTLLMPINKTYPIELLLEACRTYPM</sequence>
<evidence type="ECO:0000256" key="3">
    <source>
        <dbReference type="ARBA" id="ARBA00022691"/>
    </source>
</evidence>
<evidence type="ECO:0000256" key="5">
    <source>
        <dbReference type="ARBA" id="ARBA00023004"/>
    </source>
</evidence>
<organism evidence="7">
    <name type="scientific">Cyprideis torosa</name>
    <dbReference type="NCBI Taxonomy" id="163714"/>
    <lineage>
        <taxon>Eukaryota</taxon>
        <taxon>Metazoa</taxon>
        <taxon>Ecdysozoa</taxon>
        <taxon>Arthropoda</taxon>
        <taxon>Crustacea</taxon>
        <taxon>Oligostraca</taxon>
        <taxon>Ostracoda</taxon>
        <taxon>Podocopa</taxon>
        <taxon>Podocopida</taxon>
        <taxon>Cytherocopina</taxon>
        <taxon>Cytheroidea</taxon>
        <taxon>Cytherideidae</taxon>
        <taxon>Cyprideis</taxon>
    </lineage>
</organism>
<dbReference type="PROSITE" id="PS51918">
    <property type="entry name" value="RADICAL_SAM"/>
    <property type="match status" value="1"/>
</dbReference>
<dbReference type="GO" id="GO:0051539">
    <property type="term" value="F:4 iron, 4 sulfur cluster binding"/>
    <property type="evidence" value="ECO:0007669"/>
    <property type="project" value="UniProtKB-KW"/>
</dbReference>
<comment type="cofactor">
    <cofactor evidence="1">
        <name>[4Fe-4S] cluster</name>
        <dbReference type="ChEBI" id="CHEBI:49883"/>
    </cofactor>
</comment>
<gene>
    <name evidence="7" type="ORF">CTOB1V02_LOCUS16701</name>
</gene>
<evidence type="ECO:0000313" key="7">
    <source>
        <dbReference type="EMBL" id="CAD7238886.1"/>
    </source>
</evidence>
<dbReference type="Gene3D" id="3.20.20.70">
    <property type="entry name" value="Aldolase class I"/>
    <property type="match status" value="1"/>
</dbReference>
<dbReference type="PANTHER" id="PTHR30544:SF5">
    <property type="entry name" value="RADICAL SAM CORE DOMAIN-CONTAINING PROTEIN"/>
    <property type="match status" value="1"/>
</dbReference>
<dbReference type="InterPro" id="IPR013785">
    <property type="entry name" value="Aldolase_TIM"/>
</dbReference>
<evidence type="ECO:0000256" key="6">
    <source>
        <dbReference type="ARBA" id="ARBA00023014"/>
    </source>
</evidence>
<reference evidence="7" key="1">
    <citation type="submission" date="2020-11" db="EMBL/GenBank/DDBJ databases">
        <authorList>
            <person name="Tran Van P."/>
        </authorList>
    </citation>
    <scope>NUCLEOTIDE SEQUENCE</scope>
</reference>
<keyword evidence="4" id="KW-0479">Metal-binding</keyword>
<dbReference type="InterPro" id="IPR007197">
    <property type="entry name" value="rSAM"/>
</dbReference>
<accession>A0A7R8WVC6</accession>
<proteinExistence type="predicted"/>
<dbReference type="Pfam" id="PF04055">
    <property type="entry name" value="Radical_SAM"/>
    <property type="match status" value="1"/>
</dbReference>
<keyword evidence="5" id="KW-0408">Iron</keyword>
<dbReference type="PANTHER" id="PTHR30544">
    <property type="entry name" value="23S RRNA METHYLTRANSFERASE"/>
    <property type="match status" value="1"/>
</dbReference>
<keyword evidence="6" id="KW-0411">Iron-sulfur</keyword>
<dbReference type="AlphaFoldDB" id="A0A7R8WVC6"/>
<keyword evidence="3" id="KW-0949">S-adenosyl-L-methionine</keyword>
<keyword evidence="2" id="KW-0004">4Fe-4S</keyword>
<feature type="non-terminal residue" evidence="7">
    <location>
        <position position="132"/>
    </location>
</feature>
<evidence type="ECO:0000256" key="1">
    <source>
        <dbReference type="ARBA" id="ARBA00001966"/>
    </source>
</evidence>
<name>A0A7R8WVC6_9CRUS</name>
<dbReference type="GO" id="GO:0070475">
    <property type="term" value="P:rRNA base methylation"/>
    <property type="evidence" value="ECO:0007669"/>
    <property type="project" value="TreeGrafter"/>
</dbReference>
<dbReference type="GO" id="GO:0030488">
    <property type="term" value="P:tRNA methylation"/>
    <property type="evidence" value="ECO:0007669"/>
    <property type="project" value="TreeGrafter"/>
</dbReference>